<sequence>MLPPESLFMNDRKPYELAALQPCIIVSTPLTSATETSQDEASMDSNSRIPGGTAVVLETQNRKSTSANESRKSHGRPLLFKDCLRPKNEKKLKCKLCPSAFSQHESLKKHRELHLRGVEMFHCHKCNKMYLKEEGLLAHLRWHTIGKPYACNLCPAKFAKKAHREAHILRHKGEKPYKCSECERRFTEACDRRSHMRRMHHTGNLKSALDMSGNRQTSSTETSRNEAVRDSEPGISHNTCSALRQSMSAYYQKQAHSFISLGCRQLYRVMPIMLLLSVEASGAPHQRTHTKEAVHYVCELCPSKFFRKGNLESHKLLHESEMNVHKCPDCSSLFKSSTILEEHQKQHNSEKRRYLCHRCPSSFTVKSQLDSHVLIHAQDNQKPHACPVCKKCFSWWPSLISHMGQEHGGVENNVAGAENSA</sequence>
<dbReference type="Proteomes" id="UP000821845">
    <property type="component" value="Chromosome 11"/>
</dbReference>
<proteinExistence type="predicted"/>
<gene>
    <name evidence="1" type="ORF">HPB50_000468</name>
</gene>
<reference evidence="1" key="1">
    <citation type="submission" date="2020-05" db="EMBL/GenBank/DDBJ databases">
        <title>Large-scale comparative analyses of tick genomes elucidate their genetic diversity and vector capacities.</title>
        <authorList>
            <person name="Jia N."/>
            <person name="Wang J."/>
            <person name="Shi W."/>
            <person name="Du L."/>
            <person name="Sun Y."/>
            <person name="Zhan W."/>
            <person name="Jiang J."/>
            <person name="Wang Q."/>
            <person name="Zhang B."/>
            <person name="Ji P."/>
            <person name="Sakyi L.B."/>
            <person name="Cui X."/>
            <person name="Yuan T."/>
            <person name="Jiang B."/>
            <person name="Yang W."/>
            <person name="Lam T.T.-Y."/>
            <person name="Chang Q."/>
            <person name="Ding S."/>
            <person name="Wang X."/>
            <person name="Zhu J."/>
            <person name="Ruan X."/>
            <person name="Zhao L."/>
            <person name="Wei J."/>
            <person name="Que T."/>
            <person name="Du C."/>
            <person name="Cheng J."/>
            <person name="Dai P."/>
            <person name="Han X."/>
            <person name="Huang E."/>
            <person name="Gao Y."/>
            <person name="Liu J."/>
            <person name="Shao H."/>
            <person name="Ye R."/>
            <person name="Li L."/>
            <person name="Wei W."/>
            <person name="Wang X."/>
            <person name="Wang C."/>
            <person name="Yang T."/>
            <person name="Huo Q."/>
            <person name="Li W."/>
            <person name="Guo W."/>
            <person name="Chen H."/>
            <person name="Zhou L."/>
            <person name="Ni X."/>
            <person name="Tian J."/>
            <person name="Zhou Y."/>
            <person name="Sheng Y."/>
            <person name="Liu T."/>
            <person name="Pan Y."/>
            <person name="Xia L."/>
            <person name="Li J."/>
            <person name="Zhao F."/>
            <person name="Cao W."/>
        </authorList>
    </citation>
    <scope>NUCLEOTIDE SEQUENCE</scope>
    <source>
        <strain evidence="1">Hyas-2018</strain>
    </source>
</reference>
<keyword evidence="2" id="KW-1185">Reference proteome</keyword>
<evidence type="ECO:0000313" key="1">
    <source>
        <dbReference type="EMBL" id="KAH6940484.1"/>
    </source>
</evidence>
<comment type="caution">
    <text evidence="1">The sequence shown here is derived from an EMBL/GenBank/DDBJ whole genome shotgun (WGS) entry which is preliminary data.</text>
</comment>
<evidence type="ECO:0000313" key="2">
    <source>
        <dbReference type="Proteomes" id="UP000821845"/>
    </source>
</evidence>
<organism evidence="1 2">
    <name type="scientific">Hyalomma asiaticum</name>
    <name type="common">Tick</name>
    <dbReference type="NCBI Taxonomy" id="266040"/>
    <lineage>
        <taxon>Eukaryota</taxon>
        <taxon>Metazoa</taxon>
        <taxon>Ecdysozoa</taxon>
        <taxon>Arthropoda</taxon>
        <taxon>Chelicerata</taxon>
        <taxon>Arachnida</taxon>
        <taxon>Acari</taxon>
        <taxon>Parasitiformes</taxon>
        <taxon>Ixodida</taxon>
        <taxon>Ixodoidea</taxon>
        <taxon>Ixodidae</taxon>
        <taxon>Hyalomminae</taxon>
        <taxon>Hyalomma</taxon>
    </lineage>
</organism>
<dbReference type="EMBL" id="CM023491">
    <property type="protein sequence ID" value="KAH6940484.1"/>
    <property type="molecule type" value="Genomic_DNA"/>
</dbReference>
<accession>A0ACB7T2X2</accession>
<name>A0ACB7T2X2_HYAAI</name>
<protein>
    <submittedName>
        <fullName evidence="1">Uncharacterized protein</fullName>
    </submittedName>
</protein>